<evidence type="ECO:0000256" key="6">
    <source>
        <dbReference type="ARBA" id="ARBA00022982"/>
    </source>
</evidence>
<evidence type="ECO:0000313" key="11">
    <source>
        <dbReference type="Proteomes" id="UP001302126"/>
    </source>
</evidence>
<dbReference type="GO" id="GO:0045275">
    <property type="term" value="C:respiratory chain complex III"/>
    <property type="evidence" value="ECO:0007669"/>
    <property type="project" value="InterPro"/>
</dbReference>
<dbReference type="InterPro" id="IPR003197">
    <property type="entry name" value="QCR7"/>
</dbReference>
<dbReference type="Gene3D" id="1.10.1090.10">
    <property type="entry name" value="Cytochrome b-c1 complex subunit 7"/>
    <property type="match status" value="1"/>
</dbReference>
<comment type="caution">
    <text evidence="10">The sequence shown here is derived from an EMBL/GenBank/DDBJ whole genome shotgun (WGS) entry which is preliminary data.</text>
</comment>
<dbReference type="Pfam" id="PF02271">
    <property type="entry name" value="UCR_14kD"/>
    <property type="match status" value="1"/>
</dbReference>
<dbReference type="EMBL" id="MU864393">
    <property type="protein sequence ID" value="KAK4188049.1"/>
    <property type="molecule type" value="Genomic_DNA"/>
</dbReference>
<evidence type="ECO:0000313" key="10">
    <source>
        <dbReference type="EMBL" id="KAK4188049.1"/>
    </source>
</evidence>
<dbReference type="AlphaFoldDB" id="A0AAN7AIN9"/>
<evidence type="ECO:0000256" key="9">
    <source>
        <dbReference type="PIRNR" id="PIRNR000022"/>
    </source>
</evidence>
<reference evidence="10" key="2">
    <citation type="submission" date="2023-05" db="EMBL/GenBank/DDBJ databases">
        <authorList>
            <consortium name="Lawrence Berkeley National Laboratory"/>
            <person name="Steindorff A."/>
            <person name="Hensen N."/>
            <person name="Bonometti L."/>
            <person name="Westerberg I."/>
            <person name="Brannstrom I.O."/>
            <person name="Guillou S."/>
            <person name="Cros-Aarteil S."/>
            <person name="Calhoun S."/>
            <person name="Haridas S."/>
            <person name="Kuo A."/>
            <person name="Mondo S."/>
            <person name="Pangilinan J."/>
            <person name="Riley R."/>
            <person name="Labutti K."/>
            <person name="Andreopoulos B."/>
            <person name="Lipzen A."/>
            <person name="Chen C."/>
            <person name="Yanf M."/>
            <person name="Daum C."/>
            <person name="Ng V."/>
            <person name="Clum A."/>
            <person name="Ohm R."/>
            <person name="Martin F."/>
            <person name="Silar P."/>
            <person name="Natvig D."/>
            <person name="Lalanne C."/>
            <person name="Gautier V."/>
            <person name="Ament-Velasquez S.L."/>
            <person name="Kruys A."/>
            <person name="Hutchinson M.I."/>
            <person name="Powell A.J."/>
            <person name="Barry K."/>
            <person name="Miller A.N."/>
            <person name="Grigoriev I.V."/>
            <person name="Debuchy R."/>
            <person name="Gladieux P."/>
            <person name="Thoren M.H."/>
            <person name="Johannesson H."/>
        </authorList>
    </citation>
    <scope>NUCLEOTIDE SEQUENCE</scope>
    <source>
        <strain evidence="10">PSN309</strain>
    </source>
</reference>
<evidence type="ECO:0000256" key="4">
    <source>
        <dbReference type="ARBA" id="ARBA00022660"/>
    </source>
</evidence>
<keyword evidence="7 9" id="KW-0496">Mitochondrion</keyword>
<keyword evidence="4 9" id="KW-0679">Respiratory chain</keyword>
<dbReference type="Proteomes" id="UP001302126">
    <property type="component" value="Unassembled WGS sequence"/>
</dbReference>
<evidence type="ECO:0000256" key="1">
    <source>
        <dbReference type="ARBA" id="ARBA00004443"/>
    </source>
</evidence>
<dbReference type="GO" id="GO:0006122">
    <property type="term" value="P:mitochondrial electron transport, ubiquinol to cytochrome c"/>
    <property type="evidence" value="ECO:0007669"/>
    <property type="project" value="InterPro"/>
</dbReference>
<evidence type="ECO:0000256" key="7">
    <source>
        <dbReference type="ARBA" id="ARBA00023128"/>
    </source>
</evidence>
<comment type="function">
    <text evidence="9">Component of the ubiquinol-cytochrome c oxidoreductase, a multisubunit transmembrane complex that is part of the mitochondrial electron transport chain which drives oxidative phosphorylation.</text>
</comment>
<accession>A0AAN7AIN9</accession>
<keyword evidence="3 9" id="KW-0813">Transport</keyword>
<dbReference type="PANTHER" id="PTHR12022">
    <property type="entry name" value="UBIQUINOL-CYTOCHROME C REDUCTASE COMPLEX 14 KD PROTEIN"/>
    <property type="match status" value="1"/>
</dbReference>
<proteinExistence type="inferred from homology"/>
<dbReference type="PIRSF" id="PIRSF000022">
    <property type="entry name" value="Bc1_14K"/>
    <property type="match status" value="1"/>
</dbReference>
<sequence>MNSFAPSFINVVNKRPWLSKLVAPLASWYNNAAGYRQMGLKADDLISEENETVLKALRRLPPKESYDRIYRIRRATQLSLQQKILPRSEWIKPSEDVPYLSPILEEVIAEEKERADLDTLAVVKKH</sequence>
<comment type="subcellular location">
    <subcellularLocation>
        <location evidence="1">Mitochondrion inner membrane</location>
        <topology evidence="1">Peripheral membrane protein</topology>
        <orientation evidence="1">Matrix side</orientation>
    </subcellularLocation>
</comment>
<evidence type="ECO:0000256" key="2">
    <source>
        <dbReference type="ARBA" id="ARBA00008554"/>
    </source>
</evidence>
<keyword evidence="5 9" id="KW-0999">Mitochondrion inner membrane</keyword>
<dbReference type="FunFam" id="1.10.1090.10:FF:000001">
    <property type="entry name" value="Cytochrome b-c1 complex subunit 7"/>
    <property type="match status" value="1"/>
</dbReference>
<reference evidence="10" key="1">
    <citation type="journal article" date="2023" name="Mol. Phylogenet. Evol.">
        <title>Genome-scale phylogeny and comparative genomics of the fungal order Sordariales.</title>
        <authorList>
            <person name="Hensen N."/>
            <person name="Bonometti L."/>
            <person name="Westerberg I."/>
            <person name="Brannstrom I.O."/>
            <person name="Guillou S."/>
            <person name="Cros-Aarteil S."/>
            <person name="Calhoun S."/>
            <person name="Haridas S."/>
            <person name="Kuo A."/>
            <person name="Mondo S."/>
            <person name="Pangilinan J."/>
            <person name="Riley R."/>
            <person name="LaButti K."/>
            <person name="Andreopoulos B."/>
            <person name="Lipzen A."/>
            <person name="Chen C."/>
            <person name="Yan M."/>
            <person name="Daum C."/>
            <person name="Ng V."/>
            <person name="Clum A."/>
            <person name="Steindorff A."/>
            <person name="Ohm R.A."/>
            <person name="Martin F."/>
            <person name="Silar P."/>
            <person name="Natvig D.O."/>
            <person name="Lalanne C."/>
            <person name="Gautier V."/>
            <person name="Ament-Velasquez S.L."/>
            <person name="Kruys A."/>
            <person name="Hutchinson M.I."/>
            <person name="Powell A.J."/>
            <person name="Barry K."/>
            <person name="Miller A.N."/>
            <person name="Grigoriev I.V."/>
            <person name="Debuchy R."/>
            <person name="Gladieux P."/>
            <person name="Hiltunen Thoren M."/>
            <person name="Johannesson H."/>
        </authorList>
    </citation>
    <scope>NUCLEOTIDE SEQUENCE</scope>
    <source>
        <strain evidence="10">PSN309</strain>
    </source>
</reference>
<evidence type="ECO:0000256" key="8">
    <source>
        <dbReference type="ARBA" id="ARBA00023136"/>
    </source>
</evidence>
<evidence type="ECO:0000256" key="3">
    <source>
        <dbReference type="ARBA" id="ARBA00022448"/>
    </source>
</evidence>
<dbReference type="InterPro" id="IPR036544">
    <property type="entry name" value="QCR7_sf"/>
</dbReference>
<keyword evidence="11" id="KW-1185">Reference proteome</keyword>
<protein>
    <recommendedName>
        <fullName evidence="9">Cytochrome b-c1 complex subunit 7</fullName>
    </recommendedName>
</protein>
<comment type="similarity">
    <text evidence="2 9">Belongs to the UQCRB/QCR7 family.</text>
</comment>
<dbReference type="GO" id="GO:0005743">
    <property type="term" value="C:mitochondrial inner membrane"/>
    <property type="evidence" value="ECO:0007669"/>
    <property type="project" value="UniProtKB-SubCell"/>
</dbReference>
<name>A0AAN7AIN9_9PEZI</name>
<keyword evidence="6 9" id="KW-0249">Electron transport</keyword>
<gene>
    <name evidence="10" type="ORF">QBC35DRAFT_213488</name>
</gene>
<keyword evidence="8 9" id="KW-0472">Membrane</keyword>
<dbReference type="PANTHER" id="PTHR12022:SF0">
    <property type="entry name" value="CYTOCHROME B-C1 COMPLEX SUBUNIT 7"/>
    <property type="match status" value="1"/>
</dbReference>
<dbReference type="SUPFAM" id="SSF81524">
    <property type="entry name" value="14 kDa protein of cytochrome bc1 complex (Ubiquinol-cytochrome c reductase)"/>
    <property type="match status" value="1"/>
</dbReference>
<organism evidence="10 11">
    <name type="scientific">Podospora australis</name>
    <dbReference type="NCBI Taxonomy" id="1536484"/>
    <lineage>
        <taxon>Eukaryota</taxon>
        <taxon>Fungi</taxon>
        <taxon>Dikarya</taxon>
        <taxon>Ascomycota</taxon>
        <taxon>Pezizomycotina</taxon>
        <taxon>Sordariomycetes</taxon>
        <taxon>Sordariomycetidae</taxon>
        <taxon>Sordariales</taxon>
        <taxon>Podosporaceae</taxon>
        <taxon>Podospora</taxon>
    </lineage>
</organism>
<evidence type="ECO:0000256" key="5">
    <source>
        <dbReference type="ARBA" id="ARBA00022792"/>
    </source>
</evidence>